<name>A0A481Z8V7_9VIRU</name>
<dbReference type="EMBL" id="MK500574">
    <property type="protein sequence ID" value="QBK92324.1"/>
    <property type="molecule type" value="Genomic_DNA"/>
</dbReference>
<organism evidence="1">
    <name type="scientific">Pithovirus LCPAC304</name>
    <dbReference type="NCBI Taxonomy" id="2506594"/>
    <lineage>
        <taxon>Viruses</taxon>
        <taxon>Pithoviruses</taxon>
    </lineage>
</organism>
<reference evidence="1" key="1">
    <citation type="journal article" date="2019" name="MBio">
        <title>Virus Genomes from Deep Sea Sediments Expand the Ocean Megavirome and Support Independent Origins of Viral Gigantism.</title>
        <authorList>
            <person name="Backstrom D."/>
            <person name="Yutin N."/>
            <person name="Jorgensen S.L."/>
            <person name="Dharamshi J."/>
            <person name="Homa F."/>
            <person name="Zaremba-Niedwiedzka K."/>
            <person name="Spang A."/>
            <person name="Wolf Y.I."/>
            <person name="Koonin E.V."/>
            <person name="Ettema T.J."/>
        </authorList>
    </citation>
    <scope>NUCLEOTIDE SEQUENCE</scope>
</reference>
<sequence length="174" mass="19952">MVFTKIFLVRGVLIDRDTFFSMFKNDLKDIRVKHGEDLAKWDPKVWESEGLDDYPSEGEEETKSFRQELCEVMDIIDGDFAYDHYFDFLNGLDYLFPYPCCSNLAVKQWVIGAQVGDVDLSPNTILNTTVTLEGLVDSGDEEWEAVCKKHSLGALLPYSLPRTYLMLDDCTYCS</sequence>
<proteinExistence type="predicted"/>
<accession>A0A481Z8V7</accession>
<protein>
    <submittedName>
        <fullName evidence="1">Uncharacterized protein</fullName>
    </submittedName>
</protein>
<gene>
    <name evidence="1" type="ORF">LCPAC304_06710</name>
</gene>
<evidence type="ECO:0000313" key="1">
    <source>
        <dbReference type="EMBL" id="QBK92324.1"/>
    </source>
</evidence>